<dbReference type="EMBL" id="BSNN01000005">
    <property type="protein sequence ID" value="GLQ35829.1"/>
    <property type="molecule type" value="Genomic_DNA"/>
</dbReference>
<dbReference type="RefSeq" id="WP_284378836.1">
    <property type="nucleotide sequence ID" value="NZ_BSNN01000005.1"/>
</dbReference>
<protein>
    <recommendedName>
        <fullName evidence="1">Glycosyltransferase 2-like domain-containing protein</fullName>
    </recommendedName>
</protein>
<dbReference type="Pfam" id="PF00535">
    <property type="entry name" value="Glycos_transf_2"/>
    <property type="match status" value="1"/>
</dbReference>
<accession>A0ABQ5VWZ6</accession>
<dbReference type="SUPFAM" id="SSF53448">
    <property type="entry name" value="Nucleotide-diphospho-sugar transferases"/>
    <property type="match status" value="1"/>
</dbReference>
<sequence>MIDLYIDAGIGVIKLCGPEQITASVQSLLPCQTTCAPDIQPRGQILVQPTPQGTWQISTNGAPAAGPFNTAEIFGQIADVVAQLSAPTGLAEGTLLSASVVSQGQDATLILGGPASGKSILAAWMVDAGFSILSDGQCVLASSGDLVSGYAGLLAVPEASAGKVARLAAFGSILAFDYRGRKHFILDDAWRSQGQSLRPSMIILVDYDRQHEFSLTPLGPDAAMAEIAALYPRWGAGDLGAVAALLAQTPVVKISYGLTKQLGGVVDQLAHYTARVRPSLETFQKFAGALGARGGDIENANHPVPAPTPPRGAAKLTIGMATYDDYDGVYFSIQAMRLYHPEVLDHVEFVVIDNHPDGICGAALKRLEDSIPNYRYIPAGDIVGTAVRERIFAEAAGEFVLSMDSHVFFQQGVLRRLLDYIEANPDSNDLLQGPLVFDDLAEIATHFVPEWKSGMYGRWGIDPAGQDADAPPFDIPMQGLGVFACRRAAWPGFNARFRGFGGEEGYIHQKFRNGGARTLCLPFLRWVHRFERPFGTRYPNRWSERFRNYWIGWSEVGLPLEPMIAHFEELMNTEKMHRLIAELEQDKSA</sequence>
<evidence type="ECO:0000313" key="3">
    <source>
        <dbReference type="Proteomes" id="UP001156694"/>
    </source>
</evidence>
<name>A0ABQ5VWZ6_9RHOB</name>
<dbReference type="Gene3D" id="3.90.550.10">
    <property type="entry name" value="Spore Coat Polysaccharide Biosynthesis Protein SpsA, Chain A"/>
    <property type="match status" value="1"/>
</dbReference>
<dbReference type="Gene3D" id="3.40.50.300">
    <property type="entry name" value="P-loop containing nucleotide triphosphate hydrolases"/>
    <property type="match status" value="1"/>
</dbReference>
<keyword evidence="3" id="KW-1185">Reference proteome</keyword>
<evidence type="ECO:0000313" key="2">
    <source>
        <dbReference type="EMBL" id="GLQ35829.1"/>
    </source>
</evidence>
<reference evidence="3" key="1">
    <citation type="journal article" date="2019" name="Int. J. Syst. Evol. Microbiol.">
        <title>The Global Catalogue of Microorganisms (GCM) 10K type strain sequencing project: providing services to taxonomists for standard genome sequencing and annotation.</title>
        <authorList>
            <consortium name="The Broad Institute Genomics Platform"/>
            <consortium name="The Broad Institute Genome Sequencing Center for Infectious Disease"/>
            <person name="Wu L."/>
            <person name="Ma J."/>
        </authorList>
    </citation>
    <scope>NUCLEOTIDE SEQUENCE [LARGE SCALE GENOMIC DNA]</scope>
    <source>
        <strain evidence="3">NBRC 110140</strain>
    </source>
</reference>
<organism evidence="2 3">
    <name type="scientific">Amylibacter marinus</name>
    <dbReference type="NCBI Taxonomy" id="1475483"/>
    <lineage>
        <taxon>Bacteria</taxon>
        <taxon>Pseudomonadati</taxon>
        <taxon>Pseudomonadota</taxon>
        <taxon>Alphaproteobacteria</taxon>
        <taxon>Rhodobacterales</taxon>
        <taxon>Paracoccaceae</taxon>
        <taxon>Amylibacter</taxon>
    </lineage>
</organism>
<dbReference type="Proteomes" id="UP001156694">
    <property type="component" value="Unassembled WGS sequence"/>
</dbReference>
<comment type="caution">
    <text evidence="2">The sequence shown here is derived from an EMBL/GenBank/DDBJ whole genome shotgun (WGS) entry which is preliminary data.</text>
</comment>
<gene>
    <name evidence="2" type="ORF">GCM10007939_21120</name>
</gene>
<dbReference type="InterPro" id="IPR027417">
    <property type="entry name" value="P-loop_NTPase"/>
</dbReference>
<proteinExistence type="predicted"/>
<feature type="domain" description="Glycosyltransferase 2-like" evidence="1">
    <location>
        <begin position="332"/>
        <end position="446"/>
    </location>
</feature>
<dbReference type="CDD" id="cd00761">
    <property type="entry name" value="Glyco_tranf_GTA_type"/>
    <property type="match status" value="1"/>
</dbReference>
<evidence type="ECO:0000259" key="1">
    <source>
        <dbReference type="Pfam" id="PF00535"/>
    </source>
</evidence>
<dbReference type="InterPro" id="IPR029044">
    <property type="entry name" value="Nucleotide-diphossugar_trans"/>
</dbReference>
<dbReference type="InterPro" id="IPR001173">
    <property type="entry name" value="Glyco_trans_2-like"/>
</dbReference>